<proteinExistence type="predicted"/>
<feature type="compositionally biased region" description="Low complexity" evidence="1">
    <location>
        <begin position="48"/>
        <end position="57"/>
    </location>
</feature>
<keyword evidence="2" id="KW-0812">Transmembrane</keyword>
<feature type="compositionally biased region" description="Pro residues" evidence="1">
    <location>
        <begin position="19"/>
        <end position="28"/>
    </location>
</feature>
<reference evidence="3 4" key="1">
    <citation type="submission" date="2019-07" db="EMBL/GenBank/DDBJ databases">
        <title>Genomic Encyclopedia of Type Strains, Phase IV (KMG-IV): sequencing the most valuable type-strain genomes for metagenomic binning, comparative biology and taxonomic classification.</title>
        <authorList>
            <person name="Goeker M."/>
        </authorList>
    </citation>
    <scope>NUCLEOTIDE SEQUENCE [LARGE SCALE GENOMIC DNA]</scope>
    <source>
        <strain evidence="3 4">DSM 44831</strain>
    </source>
</reference>
<evidence type="ECO:0000313" key="4">
    <source>
        <dbReference type="Proteomes" id="UP000798951"/>
    </source>
</evidence>
<feature type="region of interest" description="Disordered" evidence="1">
    <location>
        <begin position="1"/>
        <end position="68"/>
    </location>
</feature>
<feature type="transmembrane region" description="Helical" evidence="2">
    <location>
        <begin position="147"/>
        <end position="170"/>
    </location>
</feature>
<keyword evidence="2" id="KW-1133">Transmembrane helix</keyword>
<name>A0ABQ6YRX8_9NOCA</name>
<comment type="caution">
    <text evidence="3">The sequence shown here is derived from an EMBL/GenBank/DDBJ whole genome shotgun (WGS) entry which is preliminary data.</text>
</comment>
<keyword evidence="4" id="KW-1185">Reference proteome</keyword>
<evidence type="ECO:0000313" key="3">
    <source>
        <dbReference type="EMBL" id="KAF0848530.1"/>
    </source>
</evidence>
<organism evidence="3 4">
    <name type="scientific">Nocardia caishijiensis</name>
    <dbReference type="NCBI Taxonomy" id="184756"/>
    <lineage>
        <taxon>Bacteria</taxon>
        <taxon>Bacillati</taxon>
        <taxon>Actinomycetota</taxon>
        <taxon>Actinomycetes</taxon>
        <taxon>Mycobacteriales</taxon>
        <taxon>Nocardiaceae</taxon>
        <taxon>Nocardia</taxon>
    </lineage>
</organism>
<gene>
    <name evidence="3" type="ORF">FNL39_102682</name>
</gene>
<feature type="compositionally biased region" description="Gly residues" evidence="1">
    <location>
        <begin position="58"/>
        <end position="68"/>
    </location>
</feature>
<feature type="compositionally biased region" description="Low complexity" evidence="1">
    <location>
        <begin position="1"/>
        <end position="18"/>
    </location>
</feature>
<keyword evidence="2" id="KW-0472">Membrane</keyword>
<evidence type="ECO:0000256" key="2">
    <source>
        <dbReference type="SAM" id="Phobius"/>
    </source>
</evidence>
<sequence>MGYPYGPQQGYPPAGNPAQPAPGYPAPGQPSTGTPGYGASGHPPPGHPAQGFPAPGHGSPGRGLGYAAPGQGGHGYGVPGVSGYGAPRTASGVTAIIAAVLAVLVSLATAAAAVTTYNHPGAFECADILVAQPDGTFGCTESLAPEALFYLAVCAALSVLLLVGALLLFLRTTAGRVLVMVATALSALAAVGFTVADSMSIGLIHGRLFDLIPGVVSIVALGLAAAPPTGHWIRAARPRPGYHPH</sequence>
<dbReference type="EMBL" id="VMSD01000002">
    <property type="protein sequence ID" value="KAF0848530.1"/>
    <property type="molecule type" value="Genomic_DNA"/>
</dbReference>
<feature type="transmembrane region" description="Helical" evidence="2">
    <location>
        <begin position="177"/>
        <end position="196"/>
    </location>
</feature>
<feature type="transmembrane region" description="Helical" evidence="2">
    <location>
        <begin position="208"/>
        <end position="227"/>
    </location>
</feature>
<dbReference type="Proteomes" id="UP000798951">
    <property type="component" value="Unassembled WGS sequence"/>
</dbReference>
<feature type="transmembrane region" description="Helical" evidence="2">
    <location>
        <begin position="93"/>
        <end position="114"/>
    </location>
</feature>
<evidence type="ECO:0000256" key="1">
    <source>
        <dbReference type="SAM" id="MobiDB-lite"/>
    </source>
</evidence>
<protein>
    <submittedName>
        <fullName evidence="3">Uncharacterized protein</fullName>
    </submittedName>
</protein>
<accession>A0ABQ6YRX8</accession>